<keyword evidence="5" id="KW-1185">Reference proteome</keyword>
<name>A0ABN5VJU3_9ACTN</name>
<gene>
    <name evidence="4" type="ORF">SGFS_049790</name>
</gene>
<comment type="similarity">
    <text evidence="1">Belongs to the PGI/PMI family.</text>
</comment>
<proteinExistence type="inferred from homology"/>
<dbReference type="EMBL" id="AP018448">
    <property type="protein sequence ID" value="BBC33685.1"/>
    <property type="molecule type" value="Genomic_DNA"/>
</dbReference>
<accession>A0ABN5VJU3</accession>
<evidence type="ECO:0000313" key="5">
    <source>
        <dbReference type="Proteomes" id="UP001321542"/>
    </source>
</evidence>
<evidence type="ECO:0000259" key="3">
    <source>
        <dbReference type="Pfam" id="PF10432"/>
    </source>
</evidence>
<protein>
    <recommendedName>
        <fullName evidence="3">Bifunctional glucose-6-phosphate/mannose-6-phosphate isomerase C-terminal domain-containing protein</fullName>
    </recommendedName>
</protein>
<evidence type="ECO:0000256" key="2">
    <source>
        <dbReference type="ARBA" id="ARBA00023235"/>
    </source>
</evidence>
<dbReference type="RefSeq" id="WP_286253328.1">
    <property type="nucleotide sequence ID" value="NZ_AP018448.1"/>
</dbReference>
<evidence type="ECO:0000256" key="1">
    <source>
        <dbReference type="ARBA" id="ARBA00010523"/>
    </source>
</evidence>
<dbReference type="SUPFAM" id="SSF53697">
    <property type="entry name" value="SIS domain"/>
    <property type="match status" value="1"/>
</dbReference>
<sequence>MLDDSLLDTPDALSEADHRGLLRGAAEAGARVRTAVRLGAEAGIPDLKPDGRPRAVLIAGPGMASAGVADLLGSLAGSGCPIIRLHPTGVAPAAGALRWELPGWVGPVDLLLLATPDGSEPGLSLLLDQAYRRGCTVVAVAPARTPVAEAVTGAHGLFVPMAAAPYEQEVPLGAAAPGVLWGLLTPMLALLDRTGLVTAPPDALQKVADRLDHVAERCGPAIATYNNPAKTLAVELADSLPVIWTEGQAAGPVGRRFSAALAELAGRPAVVGQLPEALASHMVLLSGPLAASADPEDFFRDRVEEPPALHASVVLLRDRPTGGLSAAPAARDLALSHDTPLSELEPEEGTDLETLAEMIAITDFAAVYLSLASAA</sequence>
<organism evidence="4 5">
    <name type="scientific">Streptomyces graminofaciens</name>
    <dbReference type="NCBI Taxonomy" id="68212"/>
    <lineage>
        <taxon>Bacteria</taxon>
        <taxon>Bacillati</taxon>
        <taxon>Actinomycetota</taxon>
        <taxon>Actinomycetes</taxon>
        <taxon>Kitasatosporales</taxon>
        <taxon>Streptomycetaceae</taxon>
        <taxon>Streptomyces</taxon>
    </lineage>
</organism>
<reference evidence="4 5" key="2">
    <citation type="journal article" date="2023" name="ChemBioChem">
        <title>Acyltransferase Domain Exchange between Two Independent Type I Polyketide Synthases in the Same Producer Strain of Macrolide Antibiotics.</title>
        <authorList>
            <person name="Kudo F."/>
            <person name="Kishikawa K."/>
            <person name="Tsuboi K."/>
            <person name="Kido T."/>
            <person name="Usui T."/>
            <person name="Hashimoto J."/>
            <person name="Shin-Ya K."/>
            <person name="Miyanaga A."/>
            <person name="Eguchi T."/>
        </authorList>
    </citation>
    <scope>NUCLEOTIDE SEQUENCE [LARGE SCALE GENOMIC DNA]</scope>
    <source>
        <strain evidence="4 5">A-8890</strain>
    </source>
</reference>
<dbReference type="InterPro" id="IPR046348">
    <property type="entry name" value="SIS_dom_sf"/>
</dbReference>
<dbReference type="Gene3D" id="3.40.50.10490">
    <property type="entry name" value="Glucose-6-phosphate isomerase like protein, domain 1"/>
    <property type="match status" value="1"/>
</dbReference>
<evidence type="ECO:0000313" key="4">
    <source>
        <dbReference type="EMBL" id="BBC33685.1"/>
    </source>
</evidence>
<reference evidence="4 5" key="1">
    <citation type="journal article" date="2010" name="ChemBioChem">
        <title>Cloning and characterization of the biosynthetic gene cluster of 16-membered macrolide antibiotic FD-891: involvement of a dual functional cytochrome P450 monooxygenase catalyzing epoxidation and hydroxylation.</title>
        <authorList>
            <person name="Kudo F."/>
            <person name="Motegi A."/>
            <person name="Mizoue K."/>
            <person name="Eguchi T."/>
        </authorList>
    </citation>
    <scope>NUCLEOTIDE SEQUENCE [LARGE SCALE GENOMIC DNA]</scope>
    <source>
        <strain evidence="4 5">A-8890</strain>
    </source>
</reference>
<dbReference type="Pfam" id="PF10432">
    <property type="entry name" value="bact-PGI_C"/>
    <property type="match status" value="1"/>
</dbReference>
<dbReference type="Proteomes" id="UP001321542">
    <property type="component" value="Chromosome"/>
</dbReference>
<feature type="domain" description="Bifunctional glucose-6-phosphate/mannose-6-phosphate isomerase C-terminal" evidence="3">
    <location>
        <begin position="226"/>
        <end position="372"/>
    </location>
</feature>
<keyword evidence="2" id="KW-0413">Isomerase</keyword>
<dbReference type="InterPro" id="IPR019490">
    <property type="entry name" value="Glu6P/Mann6P_isomerase_C"/>
</dbReference>